<dbReference type="SMART" id="SM00355">
    <property type="entry name" value="ZnF_C2H2"/>
    <property type="match status" value="5"/>
</dbReference>
<dbReference type="Gene3D" id="3.30.160.60">
    <property type="entry name" value="Classic Zinc Finger"/>
    <property type="match status" value="5"/>
</dbReference>
<dbReference type="GeneTree" id="ENSGT00950000183052"/>
<dbReference type="FunFam" id="3.30.160.60:FF:001498">
    <property type="entry name" value="Zinc finger protein 404"/>
    <property type="match status" value="1"/>
</dbReference>
<dbReference type="InterPro" id="IPR013087">
    <property type="entry name" value="Znf_C2H2_type"/>
</dbReference>
<dbReference type="FunFam" id="3.30.160.60:FF:000145">
    <property type="entry name" value="Zinc finger protein 574"/>
    <property type="match status" value="1"/>
</dbReference>
<dbReference type="FunFam" id="3.30.160.60:FF:000097">
    <property type="entry name" value="Zinc finger protein"/>
    <property type="match status" value="1"/>
</dbReference>
<evidence type="ECO:0000256" key="6">
    <source>
        <dbReference type="ARBA" id="ARBA00022771"/>
    </source>
</evidence>
<evidence type="ECO:0000256" key="2">
    <source>
        <dbReference type="ARBA" id="ARBA00004123"/>
    </source>
</evidence>
<keyword evidence="5" id="KW-0677">Repeat</keyword>
<accession>A0A8C8LWE9</accession>
<sequence>MPPSFRDTESKGEPMRAVVPEETGSGRGSHARETSSRTANGTESTENSHGIQQSISKPRKPFKCDICEKTFHANCLLKRHIAVHNKPKGPFKCDICAKTFRLNCMLTQHMQTHSKEKPFSCKVCGKKFRSKTNLKSHEFVHAEVKPFTCLTCGRGFASKYMLDVHQRVHTGEKPYSCTTCGKNFSISQNLKTHIRSVHTELSPHSEQGEAALSPESLNLSACL</sequence>
<comment type="similarity">
    <text evidence="3">Belongs to the krueppel C2H2-type zinc-finger protein family.</text>
</comment>
<dbReference type="AlphaFoldDB" id="A0A8C8LWE9"/>
<organism evidence="15 16">
    <name type="scientific">Oncorhynchus tshawytscha</name>
    <name type="common">Chinook salmon</name>
    <name type="synonym">Salmo tshawytscha</name>
    <dbReference type="NCBI Taxonomy" id="74940"/>
    <lineage>
        <taxon>Eukaryota</taxon>
        <taxon>Metazoa</taxon>
        <taxon>Chordata</taxon>
        <taxon>Craniata</taxon>
        <taxon>Vertebrata</taxon>
        <taxon>Euteleostomi</taxon>
        <taxon>Actinopterygii</taxon>
        <taxon>Neopterygii</taxon>
        <taxon>Teleostei</taxon>
        <taxon>Protacanthopterygii</taxon>
        <taxon>Salmoniformes</taxon>
        <taxon>Salmonidae</taxon>
        <taxon>Salmoninae</taxon>
        <taxon>Oncorhynchus</taxon>
    </lineage>
</organism>
<evidence type="ECO:0000256" key="3">
    <source>
        <dbReference type="ARBA" id="ARBA00006991"/>
    </source>
</evidence>
<dbReference type="PROSITE" id="PS00028">
    <property type="entry name" value="ZINC_FINGER_C2H2_1"/>
    <property type="match status" value="5"/>
</dbReference>
<keyword evidence="8" id="KW-0805">Transcription regulation</keyword>
<proteinExistence type="inferred from homology"/>
<dbReference type="Proteomes" id="UP000694402">
    <property type="component" value="Unassembled WGS sequence"/>
</dbReference>
<dbReference type="FunFam" id="3.30.160.60:FF:001480">
    <property type="entry name" value="Si:cabz01071911.3"/>
    <property type="match status" value="1"/>
</dbReference>
<evidence type="ECO:0000256" key="7">
    <source>
        <dbReference type="ARBA" id="ARBA00022833"/>
    </source>
</evidence>
<protein>
    <recommendedName>
        <fullName evidence="14">C2H2-type domain-containing protein</fullName>
    </recommendedName>
</protein>
<feature type="region of interest" description="Disordered" evidence="13">
    <location>
        <begin position="204"/>
        <end position="223"/>
    </location>
</feature>
<keyword evidence="6 12" id="KW-0863">Zinc-finger</keyword>
<evidence type="ECO:0000256" key="13">
    <source>
        <dbReference type="SAM" id="MobiDB-lite"/>
    </source>
</evidence>
<evidence type="ECO:0000256" key="4">
    <source>
        <dbReference type="ARBA" id="ARBA00022723"/>
    </source>
</evidence>
<evidence type="ECO:0000256" key="1">
    <source>
        <dbReference type="ARBA" id="ARBA00003767"/>
    </source>
</evidence>
<keyword evidence="10" id="KW-0804">Transcription</keyword>
<comment type="subcellular location">
    <subcellularLocation>
        <location evidence="2">Nucleus</location>
    </subcellularLocation>
</comment>
<dbReference type="GO" id="GO:0005634">
    <property type="term" value="C:nucleus"/>
    <property type="evidence" value="ECO:0007669"/>
    <property type="project" value="UniProtKB-SubCell"/>
</dbReference>
<evidence type="ECO:0000256" key="5">
    <source>
        <dbReference type="ARBA" id="ARBA00022737"/>
    </source>
</evidence>
<keyword evidence="16" id="KW-1185">Reference proteome</keyword>
<dbReference type="Pfam" id="PF00096">
    <property type="entry name" value="zf-C2H2"/>
    <property type="match status" value="4"/>
</dbReference>
<reference evidence="15" key="1">
    <citation type="submission" date="2025-08" db="UniProtKB">
        <authorList>
            <consortium name="Ensembl"/>
        </authorList>
    </citation>
    <scope>IDENTIFICATION</scope>
</reference>
<keyword evidence="7" id="KW-0862">Zinc</keyword>
<dbReference type="FunFam" id="3.30.160.60:FF:000446">
    <property type="entry name" value="Zinc finger protein"/>
    <property type="match status" value="1"/>
</dbReference>
<dbReference type="Ensembl" id="ENSOTST00005050668.2">
    <property type="protein sequence ID" value="ENSOTSP00005046606.1"/>
    <property type="gene ID" value="ENSOTSG00005022588.2"/>
</dbReference>
<dbReference type="GO" id="GO:0000981">
    <property type="term" value="F:DNA-binding transcription factor activity, RNA polymerase II-specific"/>
    <property type="evidence" value="ECO:0007669"/>
    <property type="project" value="TreeGrafter"/>
</dbReference>
<evidence type="ECO:0000256" key="12">
    <source>
        <dbReference type="PROSITE-ProRule" id="PRU00042"/>
    </source>
</evidence>
<feature type="domain" description="C2H2-type" evidence="14">
    <location>
        <begin position="91"/>
        <end position="118"/>
    </location>
</feature>
<dbReference type="PANTHER" id="PTHR14196:SF12">
    <property type="entry name" value="ZINC FINGER PROTEIN 208-LIKE"/>
    <property type="match status" value="1"/>
</dbReference>
<dbReference type="GO" id="GO:0000977">
    <property type="term" value="F:RNA polymerase II transcription regulatory region sequence-specific DNA binding"/>
    <property type="evidence" value="ECO:0007669"/>
    <property type="project" value="TreeGrafter"/>
</dbReference>
<feature type="domain" description="C2H2-type" evidence="14">
    <location>
        <begin position="175"/>
        <end position="203"/>
    </location>
</feature>
<evidence type="ECO:0000313" key="15">
    <source>
        <dbReference type="Ensembl" id="ENSOTSP00005046606.1"/>
    </source>
</evidence>
<dbReference type="GO" id="GO:0008270">
    <property type="term" value="F:zinc ion binding"/>
    <property type="evidence" value="ECO:0007669"/>
    <property type="project" value="UniProtKB-KW"/>
</dbReference>
<evidence type="ECO:0000256" key="11">
    <source>
        <dbReference type="ARBA" id="ARBA00023242"/>
    </source>
</evidence>
<comment type="function">
    <text evidence="1">May be involved in transcriptional regulation.</text>
</comment>
<dbReference type="PANTHER" id="PTHR14196">
    <property type="entry name" value="ODD-SKIPPED - RELATED"/>
    <property type="match status" value="1"/>
</dbReference>
<keyword evidence="11" id="KW-0539">Nucleus</keyword>
<feature type="compositionally biased region" description="Basic and acidic residues" evidence="13">
    <location>
        <begin position="1"/>
        <end position="14"/>
    </location>
</feature>
<evidence type="ECO:0000256" key="10">
    <source>
        <dbReference type="ARBA" id="ARBA00023163"/>
    </source>
</evidence>
<feature type="domain" description="C2H2-type" evidence="14">
    <location>
        <begin position="147"/>
        <end position="174"/>
    </location>
</feature>
<dbReference type="SUPFAM" id="SSF57667">
    <property type="entry name" value="beta-beta-alpha zinc fingers"/>
    <property type="match status" value="3"/>
</dbReference>
<dbReference type="Pfam" id="PF23561">
    <property type="entry name" value="zf-C2H2_15"/>
    <property type="match status" value="1"/>
</dbReference>
<feature type="domain" description="C2H2-type" evidence="14">
    <location>
        <begin position="119"/>
        <end position="146"/>
    </location>
</feature>
<evidence type="ECO:0000256" key="9">
    <source>
        <dbReference type="ARBA" id="ARBA00023125"/>
    </source>
</evidence>
<dbReference type="InterPro" id="IPR036236">
    <property type="entry name" value="Znf_C2H2_sf"/>
</dbReference>
<dbReference type="InterPro" id="IPR050717">
    <property type="entry name" value="C2H2-ZF_Transcription_Reg"/>
</dbReference>
<dbReference type="InterPro" id="IPR056436">
    <property type="entry name" value="Znf-C2H2_ZIC1-5/GLI1-3-like"/>
</dbReference>
<feature type="region of interest" description="Disordered" evidence="13">
    <location>
        <begin position="1"/>
        <end position="56"/>
    </location>
</feature>
<dbReference type="PROSITE" id="PS50157">
    <property type="entry name" value="ZINC_FINGER_C2H2_2"/>
    <property type="match status" value="5"/>
</dbReference>
<name>A0A8C8LWE9_ONCTS</name>
<feature type="compositionally biased region" description="Polar residues" evidence="13">
    <location>
        <begin position="36"/>
        <end position="56"/>
    </location>
</feature>
<evidence type="ECO:0000313" key="16">
    <source>
        <dbReference type="Proteomes" id="UP000694402"/>
    </source>
</evidence>
<feature type="domain" description="C2H2-type" evidence="14">
    <location>
        <begin position="62"/>
        <end position="89"/>
    </location>
</feature>
<evidence type="ECO:0000256" key="8">
    <source>
        <dbReference type="ARBA" id="ARBA00023015"/>
    </source>
</evidence>
<keyword evidence="9" id="KW-0238">DNA-binding</keyword>
<keyword evidence="4" id="KW-0479">Metal-binding</keyword>
<reference evidence="15" key="2">
    <citation type="submission" date="2025-09" db="UniProtKB">
        <authorList>
            <consortium name="Ensembl"/>
        </authorList>
    </citation>
    <scope>IDENTIFICATION</scope>
</reference>
<evidence type="ECO:0000259" key="14">
    <source>
        <dbReference type="PROSITE" id="PS50157"/>
    </source>
</evidence>